<dbReference type="Pfam" id="PF00497">
    <property type="entry name" value="SBP_bac_3"/>
    <property type="match status" value="1"/>
</dbReference>
<dbReference type="SUPFAM" id="SSF53850">
    <property type="entry name" value="Periplasmic binding protein-like II"/>
    <property type="match status" value="1"/>
</dbReference>
<dbReference type="InterPro" id="IPR001638">
    <property type="entry name" value="Solute-binding_3/MltF_N"/>
</dbReference>
<protein>
    <submittedName>
        <fullName evidence="5">Transporter substrate-binding domain-containing protein</fullName>
    </submittedName>
</protein>
<dbReference type="Proteomes" id="UP000714380">
    <property type="component" value="Unassembled WGS sequence"/>
</dbReference>
<organism evidence="5 6">
    <name type="scientific">Thalassolituus marinus</name>
    <dbReference type="NCBI Taxonomy" id="671053"/>
    <lineage>
        <taxon>Bacteria</taxon>
        <taxon>Pseudomonadati</taxon>
        <taxon>Pseudomonadota</taxon>
        <taxon>Gammaproteobacteria</taxon>
        <taxon>Oceanospirillales</taxon>
        <taxon>Oceanospirillaceae</taxon>
        <taxon>Thalassolituus</taxon>
    </lineage>
</organism>
<dbReference type="SMART" id="SM00062">
    <property type="entry name" value="PBPb"/>
    <property type="match status" value="1"/>
</dbReference>
<feature type="domain" description="Solute-binding protein family 3/N-terminal" evidence="4">
    <location>
        <begin position="20"/>
        <end position="243"/>
    </location>
</feature>
<dbReference type="EMBL" id="JAEDAH010000058">
    <property type="protein sequence ID" value="MCA6064184.1"/>
    <property type="molecule type" value="Genomic_DNA"/>
</dbReference>
<reference evidence="5 6" key="1">
    <citation type="submission" date="2020-12" db="EMBL/GenBank/DDBJ databases">
        <title>Novel Thalassolituus-related marine hydrocarbonoclastic bacteria mediated algae-derived hydrocarbons mineralization in twilight zone of the northern South China Sea.</title>
        <authorList>
            <person name="Dong C."/>
        </authorList>
    </citation>
    <scope>NUCLEOTIDE SEQUENCE [LARGE SCALE GENOMIC DNA]</scope>
    <source>
        <strain evidence="5 6">IMCC1826</strain>
    </source>
</reference>
<dbReference type="PANTHER" id="PTHR35936">
    <property type="entry name" value="MEMBRANE-BOUND LYTIC MUREIN TRANSGLYCOSYLASE F"/>
    <property type="match status" value="1"/>
</dbReference>
<proteinExistence type="inferred from homology"/>
<evidence type="ECO:0000313" key="6">
    <source>
        <dbReference type="Proteomes" id="UP000714380"/>
    </source>
</evidence>
<gene>
    <name evidence="5" type="ORF">I9W95_11260</name>
</gene>
<feature type="signal peptide" evidence="3">
    <location>
        <begin position="1"/>
        <end position="18"/>
    </location>
</feature>
<accession>A0ABS7ZR48</accession>
<evidence type="ECO:0000256" key="2">
    <source>
        <dbReference type="ARBA" id="ARBA00022729"/>
    </source>
</evidence>
<evidence type="ECO:0000313" key="5">
    <source>
        <dbReference type="EMBL" id="MCA6064184.1"/>
    </source>
</evidence>
<evidence type="ECO:0000259" key="4">
    <source>
        <dbReference type="SMART" id="SM00062"/>
    </source>
</evidence>
<evidence type="ECO:0000256" key="3">
    <source>
        <dbReference type="SAM" id="SignalP"/>
    </source>
</evidence>
<name>A0ABS7ZR48_9GAMM</name>
<dbReference type="RefSeq" id="WP_225674912.1">
    <property type="nucleotide sequence ID" value="NZ_JAEDAH010000058.1"/>
</dbReference>
<sequence>MRRTLSLLLLLISASGLTQELTAGSVEWEPFQRHDGQQVGGIVPDMLSAISAQTGIRINYIPEPMKRMLVDFRSGKVQLDPMSNPTWRFEDADLSVFSDPYLSIRDVVLMMKKDAITATSVRDFFGRSIGCELGFAYADGFDEAFRAGEIQRQDVASGARANLMRLTAGRVDAIIVNELVADYWITEMGMRRQDFAIAFAFSGYSDLQLRLHKSQAEMLPAINEAIAELQADGTINDIIKRYIY</sequence>
<keyword evidence="2 3" id="KW-0732">Signal</keyword>
<comment type="similarity">
    <text evidence="1">Belongs to the bacterial solute-binding protein 3 family.</text>
</comment>
<feature type="chain" id="PRO_5046623033" evidence="3">
    <location>
        <begin position="19"/>
        <end position="244"/>
    </location>
</feature>
<keyword evidence="6" id="KW-1185">Reference proteome</keyword>
<dbReference type="Gene3D" id="3.40.190.10">
    <property type="entry name" value="Periplasmic binding protein-like II"/>
    <property type="match status" value="2"/>
</dbReference>
<dbReference type="PANTHER" id="PTHR35936:SF35">
    <property type="entry name" value="L-CYSTINE-BINDING PROTEIN TCYJ"/>
    <property type="match status" value="1"/>
</dbReference>
<evidence type="ECO:0000256" key="1">
    <source>
        <dbReference type="ARBA" id="ARBA00010333"/>
    </source>
</evidence>
<comment type="caution">
    <text evidence="5">The sequence shown here is derived from an EMBL/GenBank/DDBJ whole genome shotgun (WGS) entry which is preliminary data.</text>
</comment>